<evidence type="ECO:0000313" key="3">
    <source>
        <dbReference type="EMBL" id="KJA12653.1"/>
    </source>
</evidence>
<feature type="compositionally biased region" description="Acidic residues" evidence="1">
    <location>
        <begin position="421"/>
        <end position="451"/>
    </location>
</feature>
<dbReference type="SUPFAM" id="SSF81383">
    <property type="entry name" value="F-box domain"/>
    <property type="match status" value="1"/>
</dbReference>
<evidence type="ECO:0000313" key="4">
    <source>
        <dbReference type="Proteomes" id="UP000054270"/>
    </source>
</evidence>
<dbReference type="CDD" id="cd09917">
    <property type="entry name" value="F-box_SF"/>
    <property type="match status" value="1"/>
</dbReference>
<protein>
    <recommendedName>
        <fullName evidence="2">F-box domain-containing protein</fullName>
    </recommendedName>
</protein>
<feature type="domain" description="F-box" evidence="2">
    <location>
        <begin position="1"/>
        <end position="47"/>
    </location>
</feature>
<name>A0A0D2LPE4_HYPSF</name>
<sequence length="524" mass="59168">MTELPFDVLLEIFGHLEPLDLLNISRATKELRAFITGENTAVLWKQAFKLLGSSKDPNLAGPPKCPAGLSLMHYTIFLFARNCQFCPSSKGTVVHWGARVRMCNDCAPKQLMSRAYDVTARSEDKDVRRAFVVSSTCSIRKPGVLSSGVYIFKGEYTVHLQAFRNCASDEAKGIYGVAQSQKQIDEFQFTRKLQFWGSREKQRKGGKLDAIRKQRHAAIEAKLKAEGYGPELATYRYHVQALPGGNVAATLTDKDWERIKYRIIGVYEWQRQEKKKYNMVVIYQSRMRHLHTMLQKSGEGMPKPWIIAPAPYVAQSKPFSTIMKDMSVEGREDLVKEKMNALANLLPDISLSWKVEADRSLLRLLARKDDSAVSSEKQDFDRTPLDLASTFFACDCKCTDPMSYPRILMHNCLRTKKMPEKDDDDAPEEDSGLSANDEDEDDEDEQQEDGDATSKNDAPNHVYGIPTVTPDTVWDNMSCWASKPWNDGGHDIWVDEEATGYAKAIIRACGEDPETVTSTAMNMR</sequence>
<dbReference type="Pfam" id="PF00646">
    <property type="entry name" value="F-box"/>
    <property type="match status" value="1"/>
</dbReference>
<dbReference type="InterPro" id="IPR036047">
    <property type="entry name" value="F-box-like_dom_sf"/>
</dbReference>
<evidence type="ECO:0000256" key="1">
    <source>
        <dbReference type="SAM" id="MobiDB-lite"/>
    </source>
</evidence>
<dbReference type="Proteomes" id="UP000054270">
    <property type="component" value="Unassembled WGS sequence"/>
</dbReference>
<feature type="region of interest" description="Disordered" evidence="1">
    <location>
        <begin position="417"/>
        <end position="467"/>
    </location>
</feature>
<evidence type="ECO:0000259" key="2">
    <source>
        <dbReference type="PROSITE" id="PS50181"/>
    </source>
</evidence>
<feature type="non-terminal residue" evidence="3">
    <location>
        <position position="524"/>
    </location>
</feature>
<dbReference type="InterPro" id="IPR001810">
    <property type="entry name" value="F-box_dom"/>
</dbReference>
<accession>A0A0D2LPE4</accession>
<reference evidence="4" key="1">
    <citation type="submission" date="2014-04" db="EMBL/GenBank/DDBJ databases">
        <title>Evolutionary Origins and Diversification of the Mycorrhizal Mutualists.</title>
        <authorList>
            <consortium name="DOE Joint Genome Institute"/>
            <consortium name="Mycorrhizal Genomics Consortium"/>
            <person name="Kohler A."/>
            <person name="Kuo A."/>
            <person name="Nagy L.G."/>
            <person name="Floudas D."/>
            <person name="Copeland A."/>
            <person name="Barry K.W."/>
            <person name="Cichocki N."/>
            <person name="Veneault-Fourrey C."/>
            <person name="LaButti K."/>
            <person name="Lindquist E.A."/>
            <person name="Lipzen A."/>
            <person name="Lundell T."/>
            <person name="Morin E."/>
            <person name="Murat C."/>
            <person name="Riley R."/>
            <person name="Ohm R."/>
            <person name="Sun H."/>
            <person name="Tunlid A."/>
            <person name="Henrissat B."/>
            <person name="Grigoriev I.V."/>
            <person name="Hibbett D.S."/>
            <person name="Martin F."/>
        </authorList>
    </citation>
    <scope>NUCLEOTIDE SEQUENCE [LARGE SCALE GENOMIC DNA]</scope>
    <source>
        <strain evidence="4">FD-334 SS-4</strain>
    </source>
</reference>
<organism evidence="3 4">
    <name type="scientific">Hypholoma sublateritium (strain FD-334 SS-4)</name>
    <dbReference type="NCBI Taxonomy" id="945553"/>
    <lineage>
        <taxon>Eukaryota</taxon>
        <taxon>Fungi</taxon>
        <taxon>Dikarya</taxon>
        <taxon>Basidiomycota</taxon>
        <taxon>Agaricomycotina</taxon>
        <taxon>Agaricomycetes</taxon>
        <taxon>Agaricomycetidae</taxon>
        <taxon>Agaricales</taxon>
        <taxon>Agaricineae</taxon>
        <taxon>Strophariaceae</taxon>
        <taxon>Hypholoma</taxon>
    </lineage>
</organism>
<gene>
    <name evidence="3" type="ORF">HYPSUDRAFT_818650</name>
</gene>
<dbReference type="AlphaFoldDB" id="A0A0D2LPE4"/>
<keyword evidence="4" id="KW-1185">Reference proteome</keyword>
<dbReference type="EMBL" id="KN818028">
    <property type="protein sequence ID" value="KJA12653.1"/>
    <property type="molecule type" value="Genomic_DNA"/>
</dbReference>
<dbReference type="OrthoDB" id="2322499at2759"/>
<proteinExistence type="predicted"/>
<dbReference type="PROSITE" id="PS50181">
    <property type="entry name" value="FBOX"/>
    <property type="match status" value="1"/>
</dbReference>
<dbReference type="SMART" id="SM00256">
    <property type="entry name" value="FBOX"/>
    <property type="match status" value="1"/>
</dbReference>